<dbReference type="RefSeq" id="WP_145831572.1">
    <property type="nucleotide sequence ID" value="NZ_VLLA01000006.1"/>
</dbReference>
<reference evidence="2 3" key="1">
    <citation type="journal article" date="2015" name="Stand. Genomic Sci.">
        <title>Genomic Encyclopedia of Bacterial and Archaeal Type Strains, Phase III: the genomes of soil and plant-associated and newly described type strains.</title>
        <authorList>
            <person name="Whitman W.B."/>
            <person name="Woyke T."/>
            <person name="Klenk H.P."/>
            <person name="Zhou Y."/>
            <person name="Lilburn T.G."/>
            <person name="Beck B.J."/>
            <person name="De Vos P."/>
            <person name="Vandamme P."/>
            <person name="Eisen J.A."/>
            <person name="Garrity G."/>
            <person name="Hugenholtz P."/>
            <person name="Kyrpides N.C."/>
        </authorList>
    </citation>
    <scope>NUCLEOTIDE SEQUENCE [LARGE SCALE GENOMIC DNA]</scope>
    <source>
        <strain evidence="2 3">CGMCC 1.10948</strain>
    </source>
</reference>
<dbReference type="SMART" id="SM00490">
    <property type="entry name" value="HELICc"/>
    <property type="match status" value="1"/>
</dbReference>
<comment type="caution">
    <text evidence="2">The sequence shown here is derived from an EMBL/GenBank/DDBJ whole genome shotgun (WGS) entry which is preliminary data.</text>
</comment>
<dbReference type="GO" id="GO:0004386">
    <property type="term" value="F:helicase activity"/>
    <property type="evidence" value="ECO:0007669"/>
    <property type="project" value="UniProtKB-KW"/>
</dbReference>
<dbReference type="GO" id="GO:0003677">
    <property type="term" value="F:DNA binding"/>
    <property type="evidence" value="ECO:0007669"/>
    <property type="project" value="InterPro"/>
</dbReference>
<keyword evidence="2" id="KW-0347">Helicase</keyword>
<protein>
    <submittedName>
        <fullName evidence="2">Superfamily II DNA or RNA helicase</fullName>
    </submittedName>
</protein>
<dbReference type="GO" id="GO:0016787">
    <property type="term" value="F:hydrolase activity"/>
    <property type="evidence" value="ECO:0007669"/>
    <property type="project" value="InterPro"/>
</dbReference>
<gene>
    <name evidence="2" type="ORF">IQ16_02930</name>
</gene>
<dbReference type="SMART" id="SM00487">
    <property type="entry name" value="DEXDc"/>
    <property type="match status" value="1"/>
</dbReference>
<evidence type="ECO:0000259" key="1">
    <source>
        <dbReference type="PROSITE" id="PS51192"/>
    </source>
</evidence>
<keyword evidence="2" id="KW-0547">Nucleotide-binding</keyword>
<keyword evidence="2" id="KW-0378">Hydrolase</keyword>
<keyword evidence="2" id="KW-0067">ATP-binding</keyword>
<dbReference type="Pfam" id="PF00271">
    <property type="entry name" value="Helicase_C"/>
    <property type="match status" value="1"/>
</dbReference>
<keyword evidence="3" id="KW-1185">Reference proteome</keyword>
<dbReference type="Pfam" id="PF04851">
    <property type="entry name" value="ResIII"/>
    <property type="match status" value="1"/>
</dbReference>
<accession>A0A562RQD2</accession>
<sequence>MTEVLRPYQIEVIAEFWRSVDAGQRRIILVAPTASGKTVIARAIIEEARRKDRGSLFLAHRREILAQTSNKLLGIPHGIIRPGIQPRPLEMVQVASVQTLHRRAIKAGVMELPEAGLVIVDECHHVVADSYRSIVERYPDAILLGLTATPSRGDGRGLGSVFHKMIQCPQVGELVTQKYLVPTRVYAPVDPDLGGVHVRHGDYVESELAERMDRPQLVGDIVTNWIKFGERRKTVCFATNVRHSIHIRDEFAVTGVHAEHIDGTTPIAERDAALARLASGEIQVVTNCMVLTEGWDMPALGCLILARPTQQMGLYRQMIGRGLRPAPGKVDCIVIDHSGATYRLGFAEDFIKWTLDPDLRAENPTHTARDGDYPGGPKIVECPECGAARVGGMACLSCGYLPARSPRAVEVLDGDLGLVDASRRAQPEPVDLRIRDEWHGMLAGIAAERGYKPGWVAHQYHTRFGEWPPPGAEAVLREPTVEVRRWVTSRMIAFARRRKSA</sequence>
<dbReference type="PROSITE" id="PS51192">
    <property type="entry name" value="HELICASE_ATP_BIND_1"/>
    <property type="match status" value="1"/>
</dbReference>
<organism evidence="2 3">
    <name type="scientific">Bradyrhizobium huanghuaihaiense</name>
    <dbReference type="NCBI Taxonomy" id="990078"/>
    <lineage>
        <taxon>Bacteria</taxon>
        <taxon>Pseudomonadati</taxon>
        <taxon>Pseudomonadota</taxon>
        <taxon>Alphaproteobacteria</taxon>
        <taxon>Hyphomicrobiales</taxon>
        <taxon>Nitrobacteraceae</taxon>
        <taxon>Bradyrhizobium</taxon>
    </lineage>
</organism>
<feature type="domain" description="Helicase ATP-binding" evidence="1">
    <location>
        <begin position="18"/>
        <end position="168"/>
    </location>
</feature>
<dbReference type="Proteomes" id="UP000316291">
    <property type="component" value="Unassembled WGS sequence"/>
</dbReference>
<evidence type="ECO:0000313" key="3">
    <source>
        <dbReference type="Proteomes" id="UP000316291"/>
    </source>
</evidence>
<dbReference type="PANTHER" id="PTHR47396">
    <property type="entry name" value="TYPE I RESTRICTION ENZYME ECOKI R PROTEIN"/>
    <property type="match status" value="1"/>
</dbReference>
<name>A0A562RQD2_9BRAD</name>
<proteinExistence type="predicted"/>
<dbReference type="OrthoDB" id="5194627at2"/>
<dbReference type="GO" id="GO:0005829">
    <property type="term" value="C:cytosol"/>
    <property type="evidence" value="ECO:0007669"/>
    <property type="project" value="TreeGrafter"/>
</dbReference>
<evidence type="ECO:0000313" key="2">
    <source>
        <dbReference type="EMBL" id="TWI71311.1"/>
    </source>
</evidence>
<dbReference type="GO" id="GO:0005524">
    <property type="term" value="F:ATP binding"/>
    <property type="evidence" value="ECO:0007669"/>
    <property type="project" value="InterPro"/>
</dbReference>
<dbReference type="InterPro" id="IPR014001">
    <property type="entry name" value="Helicase_ATP-bd"/>
</dbReference>
<dbReference type="InterPro" id="IPR027417">
    <property type="entry name" value="P-loop_NTPase"/>
</dbReference>
<dbReference type="InterPro" id="IPR001650">
    <property type="entry name" value="Helicase_C-like"/>
</dbReference>
<dbReference type="Gene3D" id="3.40.50.300">
    <property type="entry name" value="P-loop containing nucleotide triphosphate hydrolases"/>
    <property type="match status" value="2"/>
</dbReference>
<dbReference type="PANTHER" id="PTHR47396:SF1">
    <property type="entry name" value="ATP-DEPENDENT HELICASE IRC3-RELATED"/>
    <property type="match status" value="1"/>
</dbReference>
<dbReference type="EMBL" id="VLLA01000006">
    <property type="protein sequence ID" value="TWI71311.1"/>
    <property type="molecule type" value="Genomic_DNA"/>
</dbReference>
<dbReference type="InterPro" id="IPR050742">
    <property type="entry name" value="Helicase_Restrict-Modif_Enz"/>
</dbReference>
<dbReference type="InterPro" id="IPR006935">
    <property type="entry name" value="Helicase/UvrB_N"/>
</dbReference>
<dbReference type="AlphaFoldDB" id="A0A562RQD2"/>
<dbReference type="SUPFAM" id="SSF52540">
    <property type="entry name" value="P-loop containing nucleoside triphosphate hydrolases"/>
    <property type="match status" value="1"/>
</dbReference>